<evidence type="ECO:0000256" key="1">
    <source>
        <dbReference type="SAM" id="MobiDB-lite"/>
    </source>
</evidence>
<proteinExistence type="predicted"/>
<evidence type="ECO:0000313" key="3">
    <source>
        <dbReference type="Proteomes" id="UP000198802"/>
    </source>
</evidence>
<evidence type="ECO:0008006" key="4">
    <source>
        <dbReference type="Google" id="ProtNLM"/>
    </source>
</evidence>
<sequence>MSPRARARARVAGAGDRADEAAGRRRAREYGAAAAIAAATAAVLTVTACSGSAGDAEPPAATPAGSVAATPPADGATSPEPLRPVVPEEEVEAQIGPVYRGSGSGGTYTADCPGDLPNQMGAEMNCLATRAADNSTFSIHVYVSSVDGDRTDLGVWYSDVTREPSAPLPGGEGTFTP</sequence>
<keyword evidence="3" id="KW-1185">Reference proteome</keyword>
<dbReference type="EMBL" id="FAOZ01000019">
    <property type="protein sequence ID" value="CUU58499.1"/>
    <property type="molecule type" value="Genomic_DNA"/>
</dbReference>
<reference evidence="3" key="1">
    <citation type="submission" date="2015-11" db="EMBL/GenBank/DDBJ databases">
        <authorList>
            <person name="Varghese N."/>
        </authorList>
    </citation>
    <scope>NUCLEOTIDE SEQUENCE [LARGE SCALE GENOMIC DNA]</scope>
    <source>
        <strain evidence="3">DSM 45899</strain>
    </source>
</reference>
<accession>A0A0S4QSM1</accession>
<dbReference type="Proteomes" id="UP000198802">
    <property type="component" value="Unassembled WGS sequence"/>
</dbReference>
<protein>
    <recommendedName>
        <fullName evidence="4">DUF4333 domain-containing protein</fullName>
    </recommendedName>
</protein>
<dbReference type="RefSeq" id="WP_091281627.1">
    <property type="nucleotide sequence ID" value="NZ_FAOZ01000019.1"/>
</dbReference>
<feature type="region of interest" description="Disordered" evidence="1">
    <location>
        <begin position="1"/>
        <end position="27"/>
    </location>
</feature>
<gene>
    <name evidence="2" type="ORF">Ga0074812_119133</name>
</gene>
<organism evidence="2 3">
    <name type="scientific">Parafrankia irregularis</name>
    <dbReference type="NCBI Taxonomy" id="795642"/>
    <lineage>
        <taxon>Bacteria</taxon>
        <taxon>Bacillati</taxon>
        <taxon>Actinomycetota</taxon>
        <taxon>Actinomycetes</taxon>
        <taxon>Frankiales</taxon>
        <taxon>Frankiaceae</taxon>
        <taxon>Parafrankia</taxon>
    </lineage>
</organism>
<evidence type="ECO:0000313" key="2">
    <source>
        <dbReference type="EMBL" id="CUU58499.1"/>
    </source>
</evidence>
<dbReference type="AlphaFoldDB" id="A0A0S4QSM1"/>
<feature type="region of interest" description="Disordered" evidence="1">
    <location>
        <begin position="50"/>
        <end position="89"/>
    </location>
</feature>
<name>A0A0S4QSM1_9ACTN</name>